<keyword evidence="2" id="KW-1003">Cell membrane</keyword>
<feature type="transmembrane region" description="Helical" evidence="6">
    <location>
        <begin position="20"/>
        <end position="38"/>
    </location>
</feature>
<evidence type="ECO:0000313" key="7">
    <source>
        <dbReference type="EMBL" id="NKY22527.1"/>
    </source>
</evidence>
<feature type="transmembrane region" description="Helical" evidence="6">
    <location>
        <begin position="126"/>
        <end position="147"/>
    </location>
</feature>
<proteinExistence type="predicted"/>
<evidence type="ECO:0000256" key="1">
    <source>
        <dbReference type="ARBA" id="ARBA00004651"/>
    </source>
</evidence>
<evidence type="ECO:0000256" key="4">
    <source>
        <dbReference type="ARBA" id="ARBA00022989"/>
    </source>
</evidence>
<dbReference type="RefSeq" id="WP_168629653.1">
    <property type="nucleotide sequence ID" value="NZ_BONL01000004.1"/>
</dbReference>
<comment type="subcellular location">
    <subcellularLocation>
        <location evidence="1">Cell membrane</location>
        <topology evidence="1">Multi-pass membrane protein</topology>
    </subcellularLocation>
</comment>
<dbReference type="GO" id="GO:0005886">
    <property type="term" value="C:plasma membrane"/>
    <property type="evidence" value="ECO:0007669"/>
    <property type="project" value="UniProtKB-SubCell"/>
</dbReference>
<dbReference type="InterPro" id="IPR050833">
    <property type="entry name" value="Poly_Biosynth_Transport"/>
</dbReference>
<dbReference type="Proteomes" id="UP000581206">
    <property type="component" value="Unassembled WGS sequence"/>
</dbReference>
<feature type="transmembrane region" description="Helical" evidence="6">
    <location>
        <begin position="295"/>
        <end position="318"/>
    </location>
</feature>
<feature type="transmembrane region" description="Helical" evidence="6">
    <location>
        <begin position="255"/>
        <end position="274"/>
    </location>
</feature>
<evidence type="ECO:0000256" key="5">
    <source>
        <dbReference type="ARBA" id="ARBA00023136"/>
    </source>
</evidence>
<evidence type="ECO:0000256" key="6">
    <source>
        <dbReference type="SAM" id="Phobius"/>
    </source>
</evidence>
<feature type="transmembrane region" description="Helical" evidence="6">
    <location>
        <begin position="154"/>
        <end position="176"/>
    </location>
</feature>
<keyword evidence="4 6" id="KW-1133">Transmembrane helix</keyword>
<sequence length="423" mass="42493">MTETNPAPGATIGRADARRVAIGAGVAAVSSTLVVLAVPRLSQSGPDTTAFLTFWSALFAGFGVLTGVSIETTRAVTATRSSGVPGTGPRVGIAGVGFGLGFAALLAATAVWWGPAVFKEHGVSPALVVALGCAGCAVHAAVTGALAGAGRWPLYSRLVGGESAVRLVLVLGAVLAGFSLGGWQLGAALAAFTAVGFWLAAPSARDAVAVRADVPAGAFVRRLLSAAVSTGASAVLVIGFPVLMALTTSHQVYEAAYPLLLALTLTRAPLMIPLNAFQGVAVSHFVQNRDRGAAALWPIARLVVPIGVLGAAAAWLVGPWLMRTIWGPDYRVAGLTLGLLTLAATGLAMVTLTGAVCQALGRHGVFVTGWLVAVAVAIAVLLLPWDLATRTAVALLVGPLVGIAVHLSALRPGAGASVEGAVR</sequence>
<evidence type="ECO:0000313" key="8">
    <source>
        <dbReference type="Proteomes" id="UP000581206"/>
    </source>
</evidence>
<feature type="transmembrane region" description="Helical" evidence="6">
    <location>
        <begin position="91"/>
        <end position="114"/>
    </location>
</feature>
<evidence type="ECO:0000256" key="2">
    <source>
        <dbReference type="ARBA" id="ARBA00022475"/>
    </source>
</evidence>
<accession>A0A7X6KUG0</accession>
<feature type="transmembrane region" description="Helical" evidence="6">
    <location>
        <begin position="222"/>
        <end position="243"/>
    </location>
</feature>
<keyword evidence="8" id="KW-1185">Reference proteome</keyword>
<feature type="transmembrane region" description="Helical" evidence="6">
    <location>
        <begin position="50"/>
        <end position="70"/>
    </location>
</feature>
<dbReference type="PANTHER" id="PTHR30250:SF11">
    <property type="entry name" value="O-ANTIGEN TRANSPORTER-RELATED"/>
    <property type="match status" value="1"/>
</dbReference>
<dbReference type="PANTHER" id="PTHR30250">
    <property type="entry name" value="PST FAMILY PREDICTED COLANIC ACID TRANSPORTER"/>
    <property type="match status" value="1"/>
</dbReference>
<feature type="transmembrane region" description="Helical" evidence="6">
    <location>
        <begin position="330"/>
        <end position="352"/>
    </location>
</feature>
<organism evidence="7 8">
    <name type="scientific">Cellulomonas denverensis</name>
    <dbReference type="NCBI Taxonomy" id="264297"/>
    <lineage>
        <taxon>Bacteria</taxon>
        <taxon>Bacillati</taxon>
        <taxon>Actinomycetota</taxon>
        <taxon>Actinomycetes</taxon>
        <taxon>Micrococcales</taxon>
        <taxon>Cellulomonadaceae</taxon>
        <taxon>Cellulomonas</taxon>
    </lineage>
</organism>
<feature type="transmembrane region" description="Helical" evidence="6">
    <location>
        <begin position="364"/>
        <end position="385"/>
    </location>
</feature>
<name>A0A7X6KUG0_9CELL</name>
<comment type="caution">
    <text evidence="7">The sequence shown here is derived from an EMBL/GenBank/DDBJ whole genome shotgun (WGS) entry which is preliminary data.</text>
</comment>
<evidence type="ECO:0000256" key="3">
    <source>
        <dbReference type="ARBA" id="ARBA00022692"/>
    </source>
</evidence>
<keyword evidence="5 6" id="KW-0472">Membrane</keyword>
<dbReference type="AlphaFoldDB" id="A0A7X6KUG0"/>
<dbReference type="EMBL" id="JAAXOX010000003">
    <property type="protein sequence ID" value="NKY22527.1"/>
    <property type="molecule type" value="Genomic_DNA"/>
</dbReference>
<feature type="transmembrane region" description="Helical" evidence="6">
    <location>
        <begin position="391"/>
        <end position="410"/>
    </location>
</feature>
<keyword evidence="3 6" id="KW-0812">Transmembrane</keyword>
<gene>
    <name evidence="7" type="ORF">HGA03_07575</name>
</gene>
<protein>
    <submittedName>
        <fullName evidence="7">Polysaccharide biosynthesis protein</fullName>
    </submittedName>
</protein>
<feature type="transmembrane region" description="Helical" evidence="6">
    <location>
        <begin position="182"/>
        <end position="201"/>
    </location>
</feature>
<reference evidence="7 8" key="1">
    <citation type="submission" date="2020-04" db="EMBL/GenBank/DDBJ databases">
        <title>MicrobeNet Type strains.</title>
        <authorList>
            <person name="Nicholson A.C."/>
        </authorList>
    </citation>
    <scope>NUCLEOTIDE SEQUENCE [LARGE SCALE GENOMIC DNA]</scope>
    <source>
        <strain evidence="7 8">ATCC BAA-788</strain>
    </source>
</reference>